<reference evidence="4" key="1">
    <citation type="journal article" date="2019" name="Int. J. Syst. Evol. Microbiol.">
        <title>The Global Catalogue of Microorganisms (GCM) 10K type strain sequencing project: providing services to taxonomists for standard genome sequencing and annotation.</title>
        <authorList>
            <consortium name="The Broad Institute Genomics Platform"/>
            <consortium name="The Broad Institute Genome Sequencing Center for Infectious Disease"/>
            <person name="Wu L."/>
            <person name="Ma J."/>
        </authorList>
    </citation>
    <scope>NUCLEOTIDE SEQUENCE [LARGE SCALE GENOMIC DNA]</scope>
    <source>
        <strain evidence="4">CCUG 62982</strain>
    </source>
</reference>
<organism evidence="3 4">
    <name type="scientific">Sphingomonas canadensis</name>
    <dbReference type="NCBI Taxonomy" id="1219257"/>
    <lineage>
        <taxon>Bacteria</taxon>
        <taxon>Pseudomonadati</taxon>
        <taxon>Pseudomonadota</taxon>
        <taxon>Alphaproteobacteria</taxon>
        <taxon>Sphingomonadales</taxon>
        <taxon>Sphingomonadaceae</taxon>
        <taxon>Sphingomonas</taxon>
    </lineage>
</organism>
<dbReference type="Pfam" id="PF01648">
    <property type="entry name" value="ACPS"/>
    <property type="match status" value="1"/>
</dbReference>
<name>A0ABW3H629_9SPHN</name>
<protein>
    <submittedName>
        <fullName evidence="3">4'-phosphopantetheinyl transferase superfamily protein</fullName>
    </submittedName>
</protein>
<comment type="caution">
    <text evidence="3">The sequence shown here is derived from an EMBL/GenBank/DDBJ whole genome shotgun (WGS) entry which is preliminary data.</text>
</comment>
<keyword evidence="1 3" id="KW-0808">Transferase</keyword>
<accession>A0ABW3H629</accession>
<evidence type="ECO:0000313" key="3">
    <source>
        <dbReference type="EMBL" id="MFD0946961.1"/>
    </source>
</evidence>
<keyword evidence="4" id="KW-1185">Reference proteome</keyword>
<evidence type="ECO:0000259" key="2">
    <source>
        <dbReference type="Pfam" id="PF01648"/>
    </source>
</evidence>
<dbReference type="InterPro" id="IPR008278">
    <property type="entry name" value="4-PPantetheinyl_Trfase_dom"/>
</dbReference>
<evidence type="ECO:0000313" key="4">
    <source>
        <dbReference type="Proteomes" id="UP001596977"/>
    </source>
</evidence>
<sequence>MGIGYPQLCEHAMTLLPGASDLATTGIRRAMSRGGAAQYPYDGDVLGRAAPPATCCASSGCSAAPGWKHRCGEISRGARVPVGVAEHVLRPSERAAIRNHPAWFDRLVFSAKEAAFKARHRLSGAFPEFHEIAITCRDTSPSWDRGTAAAASRSCPAHRWRTWSR</sequence>
<feature type="domain" description="4'-phosphopantetheinyl transferase" evidence="2">
    <location>
        <begin position="78"/>
        <end position="142"/>
    </location>
</feature>
<evidence type="ECO:0000256" key="1">
    <source>
        <dbReference type="ARBA" id="ARBA00022679"/>
    </source>
</evidence>
<dbReference type="RefSeq" id="WP_380916319.1">
    <property type="nucleotide sequence ID" value="NZ_JBHTJG010000005.1"/>
</dbReference>
<proteinExistence type="predicted"/>
<dbReference type="GO" id="GO:0016740">
    <property type="term" value="F:transferase activity"/>
    <property type="evidence" value="ECO:0007669"/>
    <property type="project" value="UniProtKB-KW"/>
</dbReference>
<gene>
    <name evidence="3" type="ORF">ACFQ1E_11480</name>
</gene>
<dbReference type="SUPFAM" id="SSF56214">
    <property type="entry name" value="4'-phosphopantetheinyl transferase"/>
    <property type="match status" value="1"/>
</dbReference>
<dbReference type="Proteomes" id="UP001596977">
    <property type="component" value="Unassembled WGS sequence"/>
</dbReference>
<dbReference type="EMBL" id="JBHTJG010000005">
    <property type="protein sequence ID" value="MFD0946961.1"/>
    <property type="molecule type" value="Genomic_DNA"/>
</dbReference>
<dbReference type="InterPro" id="IPR037143">
    <property type="entry name" value="4-PPantetheinyl_Trfase_dom_sf"/>
</dbReference>